<organism evidence="1">
    <name type="scientific">Escherichia coli O104:H7</name>
    <dbReference type="NCBI Taxonomy" id="1619910"/>
    <lineage>
        <taxon>Bacteria</taxon>
        <taxon>Pseudomonadati</taxon>
        <taxon>Pseudomonadota</taxon>
        <taxon>Gammaproteobacteria</taxon>
        <taxon>Enterobacterales</taxon>
        <taxon>Enterobacteriaceae</taxon>
        <taxon>Escherichia</taxon>
    </lineage>
</organism>
<dbReference type="AlphaFoldDB" id="A0A0F6YRJ9"/>
<proteinExistence type="predicted"/>
<sequence>MRQQNQLHAIIIILGQKPSMPHVYENAHLSIVKVI</sequence>
<accession>A0A0F6YRJ9</accession>
<reference evidence="1" key="1">
    <citation type="journal article" date="2015" name="BMC Microbiol.">
        <title>Genome sequencing and comparative genomics provides insights on the evolutionary dynamics and pathogenic potential of different H-serotypes of Shiga toxin-producing Escherichia coli O104.</title>
        <authorList>
            <person name="Yan X."/>
            <person name="Fratamico P.M."/>
            <person name="Bono J.L."/>
            <person name="Baranzoni G.M."/>
            <person name="Chen C.Y."/>
        </authorList>
    </citation>
    <scope>NUCLEOTIDE SEQUENCE</scope>
    <source>
        <strain evidence="1">RM9387</strain>
        <plasmid evidence="1">pO104_H7</plasmid>
    </source>
</reference>
<name>A0A0F6YRJ9_ECOLX</name>
<evidence type="ECO:0000313" key="1">
    <source>
        <dbReference type="EMBL" id="AKF16751.1"/>
    </source>
</evidence>
<protein>
    <submittedName>
        <fullName evidence="1">Uncharacterized protein</fullName>
    </submittedName>
</protein>
<dbReference type="EMBL" id="KM085449">
    <property type="protein sequence ID" value="AKF16751.1"/>
    <property type="molecule type" value="Genomic_DNA"/>
</dbReference>
<geneLocation type="plasmid" evidence="1">
    <name>pO104_H7</name>
</geneLocation>
<keyword evidence="1" id="KW-0614">Plasmid</keyword>